<accession>A0A6C0GIM6</accession>
<name>A0A6C0GIM6_9BACT</name>
<dbReference type="Proteomes" id="UP000480178">
    <property type="component" value="Chromosome"/>
</dbReference>
<gene>
    <name evidence="3" type="ORF">GXP67_15025</name>
</gene>
<dbReference type="KEGG" id="rhoz:GXP67_15025"/>
<dbReference type="Gene3D" id="3.10.450.360">
    <property type="match status" value="1"/>
</dbReference>
<sequence>MHKNLIVFLIIFFVSPFAVAQDMAETEVPAAVVSTYKTKFPQAAEAKWKKNKSGKYEVDFKLSGKKAEAKFLSDGSWDSSQKRIETSALPALVSEYLKKNYGSHKVDHVTFKEENTASKNTYEVKLKKDKAETELTFDADGKFLKKKEKQDKSKKTT</sequence>
<protein>
    <recommendedName>
        <fullName evidence="2">Putative beta-lactamase-inhibitor-like PepSY-like domain-containing protein</fullName>
    </recommendedName>
</protein>
<dbReference type="EMBL" id="CP048222">
    <property type="protein sequence ID" value="QHT67858.1"/>
    <property type="molecule type" value="Genomic_DNA"/>
</dbReference>
<keyword evidence="1" id="KW-0732">Signal</keyword>
<evidence type="ECO:0000313" key="3">
    <source>
        <dbReference type="EMBL" id="QHT67858.1"/>
    </source>
</evidence>
<feature type="chain" id="PRO_5025542012" description="Putative beta-lactamase-inhibitor-like PepSY-like domain-containing protein" evidence="1">
    <location>
        <begin position="21"/>
        <end position="157"/>
    </location>
</feature>
<dbReference type="SUPFAM" id="SSF160574">
    <property type="entry name" value="BT0923-like"/>
    <property type="match status" value="1"/>
</dbReference>
<dbReference type="InterPro" id="IPR021533">
    <property type="entry name" value="PepSY-like"/>
</dbReference>
<evidence type="ECO:0000256" key="1">
    <source>
        <dbReference type="SAM" id="SignalP"/>
    </source>
</evidence>
<dbReference type="RefSeq" id="WP_162443880.1">
    <property type="nucleotide sequence ID" value="NZ_CP048222.1"/>
</dbReference>
<organism evidence="3 4">
    <name type="scientific">Rhodocytophaga rosea</name>
    <dbReference type="NCBI Taxonomy" id="2704465"/>
    <lineage>
        <taxon>Bacteria</taxon>
        <taxon>Pseudomonadati</taxon>
        <taxon>Bacteroidota</taxon>
        <taxon>Cytophagia</taxon>
        <taxon>Cytophagales</taxon>
        <taxon>Rhodocytophagaceae</taxon>
        <taxon>Rhodocytophaga</taxon>
    </lineage>
</organism>
<evidence type="ECO:0000259" key="2">
    <source>
        <dbReference type="Pfam" id="PF11396"/>
    </source>
</evidence>
<feature type="signal peptide" evidence="1">
    <location>
        <begin position="1"/>
        <end position="20"/>
    </location>
</feature>
<dbReference type="AlphaFoldDB" id="A0A6C0GIM6"/>
<feature type="domain" description="Putative beta-lactamase-inhibitor-like PepSY-like" evidence="2">
    <location>
        <begin position="55"/>
        <end position="145"/>
    </location>
</feature>
<keyword evidence="4" id="KW-1185">Reference proteome</keyword>
<dbReference type="Pfam" id="PF11396">
    <property type="entry name" value="PepSY_like"/>
    <property type="match status" value="1"/>
</dbReference>
<proteinExistence type="predicted"/>
<evidence type="ECO:0000313" key="4">
    <source>
        <dbReference type="Proteomes" id="UP000480178"/>
    </source>
</evidence>
<reference evidence="3 4" key="1">
    <citation type="submission" date="2020-01" db="EMBL/GenBank/DDBJ databases">
        <authorList>
            <person name="Kim M.K."/>
        </authorList>
    </citation>
    <scope>NUCLEOTIDE SEQUENCE [LARGE SCALE GENOMIC DNA]</scope>
    <source>
        <strain evidence="3 4">172606-1</strain>
    </source>
</reference>